<dbReference type="Proteomes" id="UP000006591">
    <property type="component" value="Chromosome 6"/>
</dbReference>
<feature type="region of interest" description="Disordered" evidence="1">
    <location>
        <begin position="50"/>
        <end position="76"/>
    </location>
</feature>
<reference evidence="2" key="2">
    <citation type="submission" date="2018-04" db="EMBL/GenBank/DDBJ databases">
        <title>OnivRS2 (Oryza nivara Reference Sequence Version 2).</title>
        <authorList>
            <person name="Zhang J."/>
            <person name="Kudrna D."/>
            <person name="Lee S."/>
            <person name="Talag J."/>
            <person name="Rajasekar S."/>
            <person name="Welchert J."/>
            <person name="Hsing Y.-I."/>
            <person name="Wing R.A."/>
        </authorList>
    </citation>
    <scope>NUCLEOTIDE SEQUENCE [LARGE SCALE GENOMIC DNA]</scope>
    <source>
        <strain evidence="2">SL10</strain>
    </source>
</reference>
<reference evidence="2" key="1">
    <citation type="submission" date="2015-04" db="UniProtKB">
        <authorList>
            <consortium name="EnsemblPlants"/>
        </authorList>
    </citation>
    <scope>IDENTIFICATION</scope>
    <source>
        <strain evidence="2">SL10</strain>
    </source>
</reference>
<organism evidence="2">
    <name type="scientific">Oryza nivara</name>
    <name type="common">Indian wild rice</name>
    <name type="synonym">Oryza sativa f. spontanea</name>
    <dbReference type="NCBI Taxonomy" id="4536"/>
    <lineage>
        <taxon>Eukaryota</taxon>
        <taxon>Viridiplantae</taxon>
        <taxon>Streptophyta</taxon>
        <taxon>Embryophyta</taxon>
        <taxon>Tracheophyta</taxon>
        <taxon>Spermatophyta</taxon>
        <taxon>Magnoliopsida</taxon>
        <taxon>Liliopsida</taxon>
        <taxon>Poales</taxon>
        <taxon>Poaceae</taxon>
        <taxon>BOP clade</taxon>
        <taxon>Oryzoideae</taxon>
        <taxon>Oryzeae</taxon>
        <taxon>Oryzinae</taxon>
        <taxon>Oryza</taxon>
    </lineage>
</organism>
<evidence type="ECO:0000256" key="1">
    <source>
        <dbReference type="SAM" id="MobiDB-lite"/>
    </source>
</evidence>
<evidence type="ECO:0000313" key="3">
    <source>
        <dbReference type="Proteomes" id="UP000006591"/>
    </source>
</evidence>
<dbReference type="AlphaFoldDB" id="A0A0E0HMY8"/>
<dbReference type="EnsemblPlants" id="ONIVA06G09340.1">
    <property type="protein sequence ID" value="ONIVA06G09340.1"/>
    <property type="gene ID" value="ONIVA06G09340"/>
</dbReference>
<sequence length="76" mass="7812">MWIDKNGDAFSGEEFPVVISTAVSCEKAEQAETNEGIKLSSLSDIDQEVAAGKGEESGVGPGDTADGDVAHGCRPT</sequence>
<evidence type="ECO:0000313" key="2">
    <source>
        <dbReference type="EnsemblPlants" id="ONIVA06G09340.1"/>
    </source>
</evidence>
<protein>
    <submittedName>
        <fullName evidence="2">Uncharacterized protein</fullName>
    </submittedName>
</protein>
<dbReference type="HOGENOM" id="CLU_2658413_0_0_1"/>
<proteinExistence type="predicted"/>
<dbReference type="Gramene" id="ONIVA06G09340.1">
    <property type="protein sequence ID" value="ONIVA06G09340.1"/>
    <property type="gene ID" value="ONIVA06G09340"/>
</dbReference>
<accession>A0A0E0HMY8</accession>
<dbReference type="PROSITE" id="PS51257">
    <property type="entry name" value="PROKAR_LIPOPROTEIN"/>
    <property type="match status" value="1"/>
</dbReference>
<keyword evidence="3" id="KW-1185">Reference proteome</keyword>
<name>A0A0E0HMY8_ORYNI</name>